<proteinExistence type="predicted"/>
<keyword evidence="2" id="KW-1133">Transmembrane helix</keyword>
<feature type="region of interest" description="Disordered" evidence="1">
    <location>
        <begin position="395"/>
        <end position="421"/>
    </location>
</feature>
<feature type="signal peptide" evidence="3">
    <location>
        <begin position="1"/>
        <end position="25"/>
    </location>
</feature>
<feature type="transmembrane region" description="Helical" evidence="2">
    <location>
        <begin position="224"/>
        <end position="245"/>
    </location>
</feature>
<dbReference type="PANTHER" id="PTHR37422">
    <property type="entry name" value="TEICHURONIC ACID BIOSYNTHESIS PROTEIN TUAE"/>
    <property type="match status" value="1"/>
</dbReference>
<evidence type="ECO:0000313" key="4">
    <source>
        <dbReference type="EMBL" id="MEK0083423.1"/>
    </source>
</evidence>
<feature type="chain" id="PRO_5047142382" description="O-antigen ligase" evidence="3">
    <location>
        <begin position="26"/>
        <end position="421"/>
    </location>
</feature>
<feature type="transmembrane region" description="Helical" evidence="2">
    <location>
        <begin position="34"/>
        <end position="55"/>
    </location>
</feature>
<dbReference type="InterPro" id="IPR051533">
    <property type="entry name" value="WaaL-like"/>
</dbReference>
<evidence type="ECO:0000313" key="5">
    <source>
        <dbReference type="Proteomes" id="UP001375743"/>
    </source>
</evidence>
<keyword evidence="2" id="KW-0472">Membrane</keyword>
<evidence type="ECO:0000256" key="2">
    <source>
        <dbReference type="SAM" id="Phobius"/>
    </source>
</evidence>
<evidence type="ECO:0000256" key="3">
    <source>
        <dbReference type="SAM" id="SignalP"/>
    </source>
</evidence>
<keyword evidence="5" id="KW-1185">Reference proteome</keyword>
<gene>
    <name evidence="4" type="ORF">U1T56_09695</name>
</gene>
<dbReference type="PANTHER" id="PTHR37422:SF13">
    <property type="entry name" value="LIPOPOLYSACCHARIDE BIOSYNTHESIS PROTEIN PA4999-RELATED"/>
    <property type="match status" value="1"/>
</dbReference>
<evidence type="ECO:0008006" key="6">
    <source>
        <dbReference type="Google" id="ProtNLM"/>
    </source>
</evidence>
<feature type="transmembrane region" description="Helical" evidence="2">
    <location>
        <begin position="114"/>
        <end position="132"/>
    </location>
</feature>
<keyword evidence="3" id="KW-0732">Signal</keyword>
<dbReference type="EMBL" id="JBBLZC010000008">
    <property type="protein sequence ID" value="MEK0083423.1"/>
    <property type="molecule type" value="Genomic_DNA"/>
</dbReference>
<dbReference type="RefSeq" id="WP_418159273.1">
    <property type="nucleotide sequence ID" value="NZ_JBBLZC010000008.1"/>
</dbReference>
<feature type="transmembrane region" description="Helical" evidence="2">
    <location>
        <begin position="62"/>
        <end position="79"/>
    </location>
</feature>
<sequence>MTRLLTRLLLLSVCAFAALSSSAAAALGFEEERIFLFTGLLVLLLLLPFLVRPMLAQPSGPVVILCLLAAWIVLTGAGGESFSPVDAKFVLPLLVLLAAPDLARHFDPEGLLRLVWWQLSIYVALTFAHQALAGPAAVARGYASIVRYDPTGSVVMHSSLSFIHLVLAGTRLRQELRPADRALTLALGGMALAMVLMTATRTVLLTGALTALLLLRVSPRPAEAAMRLGMAGLGFAFAFSGWTLLVSDSFWLRLTGGQEDYSSGRWASVGHWLALAGEHPFGLGLGAVRAMLADGRPALDGVQLLEWPHNELVRFYLEAGPPGLLFVVLLLSLLVHRAVRAARAEAEPVRRALVCAIAADLVTEACLQNLFNAVYHATVLILTLSLTIAAGQRQRADDATERTPAPFRPPTAPEARRRLPT</sequence>
<comment type="caution">
    <text evidence="4">The sequence shown here is derived from an EMBL/GenBank/DDBJ whole genome shotgun (WGS) entry which is preliminary data.</text>
</comment>
<protein>
    <recommendedName>
        <fullName evidence="6">O-antigen ligase</fullName>
    </recommendedName>
</protein>
<evidence type="ECO:0000256" key="1">
    <source>
        <dbReference type="SAM" id="MobiDB-lite"/>
    </source>
</evidence>
<organism evidence="4 5">
    <name type="scientific">Benzoatithermus flavus</name>
    <dbReference type="NCBI Taxonomy" id="3108223"/>
    <lineage>
        <taxon>Bacteria</taxon>
        <taxon>Pseudomonadati</taxon>
        <taxon>Pseudomonadota</taxon>
        <taxon>Alphaproteobacteria</taxon>
        <taxon>Geminicoccales</taxon>
        <taxon>Geminicoccaceae</taxon>
        <taxon>Benzoatithermus</taxon>
    </lineage>
</organism>
<feature type="transmembrane region" description="Helical" evidence="2">
    <location>
        <begin position="182"/>
        <end position="204"/>
    </location>
</feature>
<accession>A0ABU8XQD2</accession>
<dbReference type="Proteomes" id="UP001375743">
    <property type="component" value="Unassembled WGS sequence"/>
</dbReference>
<feature type="transmembrane region" description="Helical" evidence="2">
    <location>
        <begin position="315"/>
        <end position="335"/>
    </location>
</feature>
<reference evidence="4 5" key="1">
    <citation type="submission" date="2024-01" db="EMBL/GenBank/DDBJ databases">
        <title>Multi-omics insights into the function and evolution of sodium benzoate biodegradation pathways in Benzoatithermus flavus gen. nov., sp. nov. from hot spring.</title>
        <authorList>
            <person name="Hu C.-J."/>
            <person name="Li W.-J."/>
        </authorList>
    </citation>
    <scope>NUCLEOTIDE SEQUENCE [LARGE SCALE GENOMIC DNA]</scope>
    <source>
        <strain evidence="4 5">SYSU G07066</strain>
    </source>
</reference>
<name>A0ABU8XQD2_9PROT</name>
<keyword evidence="2" id="KW-0812">Transmembrane</keyword>